<keyword evidence="3" id="KW-1185">Reference proteome</keyword>
<dbReference type="PANTHER" id="PTHR45011">
    <property type="entry name" value="DAP3-BINDING CELL DEATH ENHANCER 1"/>
    <property type="match status" value="1"/>
</dbReference>
<reference evidence="3" key="2">
    <citation type="submission" date="2012-11" db="EMBL/GenBank/DDBJ databases">
        <authorList>
            <person name="Kuo A."/>
            <person name="Curtis B.A."/>
            <person name="Tanifuji G."/>
            <person name="Burki F."/>
            <person name="Gruber A."/>
            <person name="Irimia M."/>
            <person name="Maruyama S."/>
            <person name="Arias M.C."/>
            <person name="Ball S.G."/>
            <person name="Gile G.H."/>
            <person name="Hirakawa Y."/>
            <person name="Hopkins J.F."/>
            <person name="Rensing S.A."/>
            <person name="Schmutz J."/>
            <person name="Symeonidi A."/>
            <person name="Elias M."/>
            <person name="Eveleigh R.J."/>
            <person name="Herman E.K."/>
            <person name="Klute M.J."/>
            <person name="Nakayama T."/>
            <person name="Obornik M."/>
            <person name="Reyes-Prieto A."/>
            <person name="Armbrust E.V."/>
            <person name="Aves S.J."/>
            <person name="Beiko R.G."/>
            <person name="Coutinho P."/>
            <person name="Dacks J.B."/>
            <person name="Durnford D.G."/>
            <person name="Fast N.M."/>
            <person name="Green B.R."/>
            <person name="Grisdale C."/>
            <person name="Hempe F."/>
            <person name="Henrissat B."/>
            <person name="Hoppner M.P."/>
            <person name="Ishida K.-I."/>
            <person name="Kim E."/>
            <person name="Koreny L."/>
            <person name="Kroth P.G."/>
            <person name="Liu Y."/>
            <person name="Malik S.-B."/>
            <person name="Maier U.G."/>
            <person name="McRose D."/>
            <person name="Mock T."/>
            <person name="Neilson J.A."/>
            <person name="Onodera N.T."/>
            <person name="Poole A.M."/>
            <person name="Pritham E.J."/>
            <person name="Richards T.A."/>
            <person name="Rocap G."/>
            <person name="Roy S.W."/>
            <person name="Sarai C."/>
            <person name="Schaack S."/>
            <person name="Shirato S."/>
            <person name="Slamovits C.H."/>
            <person name="Spencer D.F."/>
            <person name="Suzuki S."/>
            <person name="Worden A.Z."/>
            <person name="Zauner S."/>
            <person name="Barry K."/>
            <person name="Bell C."/>
            <person name="Bharti A.K."/>
            <person name="Crow J.A."/>
            <person name="Grimwood J."/>
            <person name="Kramer R."/>
            <person name="Lindquist E."/>
            <person name="Lucas S."/>
            <person name="Salamov A."/>
            <person name="McFadden G.I."/>
            <person name="Lane C.E."/>
            <person name="Keeling P.J."/>
            <person name="Gray M.W."/>
            <person name="Grigoriev I.V."/>
            <person name="Archibald J.M."/>
        </authorList>
    </citation>
    <scope>NUCLEOTIDE SEQUENCE</scope>
    <source>
        <strain evidence="3">CCMP2712</strain>
    </source>
</reference>
<dbReference type="RefSeq" id="XP_005832720.1">
    <property type="nucleotide sequence ID" value="XM_005832663.1"/>
</dbReference>
<accession>L1JCC6</accession>
<dbReference type="EnsemblProtists" id="EKX45740">
    <property type="protein sequence ID" value="EKX45740"/>
    <property type="gene ID" value="GUITHDRAFT_152551"/>
</dbReference>
<reference evidence="2" key="3">
    <citation type="submission" date="2015-06" db="UniProtKB">
        <authorList>
            <consortium name="EnsemblProtists"/>
        </authorList>
    </citation>
    <scope>IDENTIFICATION</scope>
</reference>
<dbReference type="GeneID" id="17302536"/>
<reference evidence="1 3" key="1">
    <citation type="journal article" date="2012" name="Nature">
        <title>Algal genomes reveal evolutionary mosaicism and the fate of nucleomorphs.</title>
        <authorList>
            <consortium name="DOE Joint Genome Institute"/>
            <person name="Curtis B.A."/>
            <person name="Tanifuji G."/>
            <person name="Burki F."/>
            <person name="Gruber A."/>
            <person name="Irimia M."/>
            <person name="Maruyama S."/>
            <person name="Arias M.C."/>
            <person name="Ball S.G."/>
            <person name="Gile G.H."/>
            <person name="Hirakawa Y."/>
            <person name="Hopkins J.F."/>
            <person name="Kuo A."/>
            <person name="Rensing S.A."/>
            <person name="Schmutz J."/>
            <person name="Symeonidi A."/>
            <person name="Elias M."/>
            <person name="Eveleigh R.J."/>
            <person name="Herman E.K."/>
            <person name="Klute M.J."/>
            <person name="Nakayama T."/>
            <person name="Obornik M."/>
            <person name="Reyes-Prieto A."/>
            <person name="Armbrust E.V."/>
            <person name="Aves S.J."/>
            <person name="Beiko R.G."/>
            <person name="Coutinho P."/>
            <person name="Dacks J.B."/>
            <person name="Durnford D.G."/>
            <person name="Fast N.M."/>
            <person name="Green B.R."/>
            <person name="Grisdale C.J."/>
            <person name="Hempel F."/>
            <person name="Henrissat B."/>
            <person name="Hoppner M.P."/>
            <person name="Ishida K."/>
            <person name="Kim E."/>
            <person name="Koreny L."/>
            <person name="Kroth P.G."/>
            <person name="Liu Y."/>
            <person name="Malik S.B."/>
            <person name="Maier U.G."/>
            <person name="McRose D."/>
            <person name="Mock T."/>
            <person name="Neilson J.A."/>
            <person name="Onodera N.T."/>
            <person name="Poole A.M."/>
            <person name="Pritham E.J."/>
            <person name="Richards T.A."/>
            <person name="Rocap G."/>
            <person name="Roy S.W."/>
            <person name="Sarai C."/>
            <person name="Schaack S."/>
            <person name="Shirato S."/>
            <person name="Slamovits C.H."/>
            <person name="Spencer D.F."/>
            <person name="Suzuki S."/>
            <person name="Worden A.Z."/>
            <person name="Zauner S."/>
            <person name="Barry K."/>
            <person name="Bell C."/>
            <person name="Bharti A.K."/>
            <person name="Crow J.A."/>
            <person name="Grimwood J."/>
            <person name="Kramer R."/>
            <person name="Lindquist E."/>
            <person name="Lucas S."/>
            <person name="Salamov A."/>
            <person name="McFadden G.I."/>
            <person name="Lane C.E."/>
            <person name="Keeling P.J."/>
            <person name="Gray M.W."/>
            <person name="Grigoriev I.V."/>
            <person name="Archibald J.M."/>
        </authorList>
    </citation>
    <scope>NUCLEOTIDE SEQUENCE</scope>
    <source>
        <strain evidence="1 3">CCMP2712</strain>
    </source>
</reference>
<dbReference type="HOGENOM" id="CLU_1708971_0_0_1"/>
<sequence>MLSRVHPITRGPAIEEAIDGAARRYQERAQQEDLSRAREYLEREGIRLVRSDQGWSRRMREAVMTWILEASEEGSSDAEFHLAASMWKGHGICHDTSLACAFYARAAEKQHLLAQYNLGVCYLLGRGTDPKDAEAARMFMGAAQGGVKQAQYAI</sequence>
<protein>
    <recommendedName>
        <fullName evidence="4">Sel1 repeat family protein</fullName>
    </recommendedName>
</protein>
<gene>
    <name evidence="1" type="ORF">GUITHDRAFT_152551</name>
</gene>
<dbReference type="SUPFAM" id="SSF81901">
    <property type="entry name" value="HCP-like"/>
    <property type="match status" value="1"/>
</dbReference>
<organism evidence="1">
    <name type="scientific">Guillardia theta (strain CCMP2712)</name>
    <name type="common">Cryptophyte</name>
    <dbReference type="NCBI Taxonomy" id="905079"/>
    <lineage>
        <taxon>Eukaryota</taxon>
        <taxon>Cryptophyceae</taxon>
        <taxon>Pyrenomonadales</taxon>
        <taxon>Geminigeraceae</taxon>
        <taxon>Guillardia</taxon>
    </lineage>
</organism>
<evidence type="ECO:0000313" key="3">
    <source>
        <dbReference type="Proteomes" id="UP000011087"/>
    </source>
</evidence>
<feature type="non-terminal residue" evidence="1">
    <location>
        <position position="154"/>
    </location>
</feature>
<dbReference type="OrthoDB" id="200229at2759"/>
<dbReference type="EMBL" id="JH992997">
    <property type="protein sequence ID" value="EKX45740.1"/>
    <property type="molecule type" value="Genomic_DNA"/>
</dbReference>
<dbReference type="Gene3D" id="1.25.40.10">
    <property type="entry name" value="Tetratricopeptide repeat domain"/>
    <property type="match status" value="1"/>
</dbReference>
<evidence type="ECO:0008006" key="4">
    <source>
        <dbReference type="Google" id="ProtNLM"/>
    </source>
</evidence>
<dbReference type="PaxDb" id="55529-EKX45740"/>
<dbReference type="PANTHER" id="PTHR45011:SF1">
    <property type="entry name" value="DAP3-BINDING CELL DEATH ENHANCER 1"/>
    <property type="match status" value="1"/>
</dbReference>
<dbReference type="InterPro" id="IPR006597">
    <property type="entry name" value="Sel1-like"/>
</dbReference>
<dbReference type="SMART" id="SM00671">
    <property type="entry name" value="SEL1"/>
    <property type="match status" value="2"/>
</dbReference>
<dbReference type="KEGG" id="gtt:GUITHDRAFT_152551"/>
<evidence type="ECO:0000313" key="1">
    <source>
        <dbReference type="EMBL" id="EKX45740.1"/>
    </source>
</evidence>
<dbReference type="InterPro" id="IPR011990">
    <property type="entry name" value="TPR-like_helical_dom_sf"/>
</dbReference>
<dbReference type="Proteomes" id="UP000011087">
    <property type="component" value="Unassembled WGS sequence"/>
</dbReference>
<evidence type="ECO:0000313" key="2">
    <source>
        <dbReference type="EnsemblProtists" id="EKX45740"/>
    </source>
</evidence>
<dbReference type="Pfam" id="PF08238">
    <property type="entry name" value="Sel1"/>
    <property type="match status" value="3"/>
</dbReference>
<dbReference type="STRING" id="905079.L1JCC6"/>
<dbReference type="InterPro" id="IPR052748">
    <property type="entry name" value="ISR_Activator"/>
</dbReference>
<dbReference type="AlphaFoldDB" id="L1JCC6"/>
<name>L1JCC6_GUITC</name>
<proteinExistence type="predicted"/>